<accession>A0ABP7H8V7</accession>
<organism evidence="2 3">
    <name type="scientific">Streptomyces coacervatus</name>
    <dbReference type="NCBI Taxonomy" id="647381"/>
    <lineage>
        <taxon>Bacteria</taxon>
        <taxon>Bacillati</taxon>
        <taxon>Actinomycetota</taxon>
        <taxon>Actinomycetes</taxon>
        <taxon>Kitasatosporales</taxon>
        <taxon>Streptomycetaceae</taxon>
        <taxon>Streptomyces</taxon>
    </lineage>
</organism>
<protein>
    <submittedName>
        <fullName evidence="2">Uncharacterized protein</fullName>
    </submittedName>
</protein>
<proteinExistence type="predicted"/>
<comment type="caution">
    <text evidence="2">The sequence shown here is derived from an EMBL/GenBank/DDBJ whole genome shotgun (WGS) entry which is preliminary data.</text>
</comment>
<reference evidence="3" key="1">
    <citation type="journal article" date="2019" name="Int. J. Syst. Evol. Microbiol.">
        <title>The Global Catalogue of Microorganisms (GCM) 10K type strain sequencing project: providing services to taxonomists for standard genome sequencing and annotation.</title>
        <authorList>
            <consortium name="The Broad Institute Genomics Platform"/>
            <consortium name="The Broad Institute Genome Sequencing Center for Infectious Disease"/>
            <person name="Wu L."/>
            <person name="Ma J."/>
        </authorList>
    </citation>
    <scope>NUCLEOTIDE SEQUENCE [LARGE SCALE GENOMIC DNA]</scope>
    <source>
        <strain evidence="3">JCM 17138</strain>
    </source>
</reference>
<dbReference type="EMBL" id="BAABDE010000008">
    <property type="protein sequence ID" value="GAA3784957.1"/>
    <property type="molecule type" value="Genomic_DNA"/>
</dbReference>
<evidence type="ECO:0000313" key="2">
    <source>
        <dbReference type="EMBL" id="GAA3784957.1"/>
    </source>
</evidence>
<sequence length="72" mass="7932">MSRNKRRRMRQADASASVTDHTIGDALTGGSDPQARHGTADTGRPPRWGTLPTWLQVLDALVRVIDVVLRLL</sequence>
<dbReference type="Proteomes" id="UP001501009">
    <property type="component" value="Unassembled WGS sequence"/>
</dbReference>
<evidence type="ECO:0000313" key="3">
    <source>
        <dbReference type="Proteomes" id="UP001501009"/>
    </source>
</evidence>
<keyword evidence="3" id="KW-1185">Reference proteome</keyword>
<name>A0ABP7H8V7_9ACTN</name>
<dbReference type="RefSeq" id="WP_275773715.1">
    <property type="nucleotide sequence ID" value="NZ_BAABDE010000008.1"/>
</dbReference>
<gene>
    <name evidence="2" type="ORF">GCM10022403_019680</name>
</gene>
<feature type="region of interest" description="Disordered" evidence="1">
    <location>
        <begin position="1"/>
        <end position="47"/>
    </location>
</feature>
<evidence type="ECO:0000256" key="1">
    <source>
        <dbReference type="SAM" id="MobiDB-lite"/>
    </source>
</evidence>